<evidence type="ECO:0000259" key="13">
    <source>
        <dbReference type="Pfam" id="PF00275"/>
    </source>
</evidence>
<dbReference type="GO" id="GO:0019277">
    <property type="term" value="P:UDP-N-acetylgalactosamine biosynthetic process"/>
    <property type="evidence" value="ECO:0007669"/>
    <property type="project" value="InterPro"/>
</dbReference>
<protein>
    <recommendedName>
        <fullName evidence="12">UDP-N-acetylglucosamine 1-carboxyvinyltransferase</fullName>
        <ecNumber evidence="12">2.5.1.7</ecNumber>
    </recommendedName>
    <alternativeName>
        <fullName evidence="12">Enoylpyruvate transferase</fullName>
    </alternativeName>
    <alternativeName>
        <fullName evidence="12">UDP-N-acetylglucosamine enolpyruvyl transferase</fullName>
        <shortName evidence="12">EPT</shortName>
    </alternativeName>
</protein>
<keyword evidence="3 12" id="KW-0963">Cytoplasm</keyword>
<dbReference type="EC" id="2.5.1.7" evidence="12"/>
<dbReference type="NCBIfam" id="TIGR01072">
    <property type="entry name" value="murA"/>
    <property type="match status" value="1"/>
</dbReference>
<proteinExistence type="inferred from homology"/>
<dbReference type="HAMAP" id="MF_00111">
    <property type="entry name" value="MurA"/>
    <property type="match status" value="1"/>
</dbReference>
<dbReference type="InterPro" id="IPR013792">
    <property type="entry name" value="RNA3'P_cycl/enolpyr_Trfase_a/b"/>
</dbReference>
<dbReference type="PANTHER" id="PTHR43783">
    <property type="entry name" value="UDP-N-ACETYLGLUCOSAMINE 1-CARBOXYVINYLTRANSFERASE"/>
    <property type="match status" value="1"/>
</dbReference>
<keyword evidence="5 12" id="KW-0808">Transferase</keyword>
<comment type="subcellular location">
    <subcellularLocation>
        <location evidence="1 12">Cytoplasm</location>
    </subcellularLocation>
</comment>
<evidence type="ECO:0000256" key="3">
    <source>
        <dbReference type="ARBA" id="ARBA00022490"/>
    </source>
</evidence>
<dbReference type="SUPFAM" id="SSF55205">
    <property type="entry name" value="EPT/RTPC-like"/>
    <property type="match status" value="1"/>
</dbReference>
<feature type="modified residue" description="2-(S-cysteinyl)pyruvic acid O-phosphothioketal" evidence="12">
    <location>
        <position position="116"/>
    </location>
</feature>
<evidence type="ECO:0000256" key="10">
    <source>
        <dbReference type="ARBA" id="ARBA00038367"/>
    </source>
</evidence>
<comment type="similarity">
    <text evidence="10 12">Belongs to the EPSP synthase family. MurA subfamily.</text>
</comment>
<dbReference type="STRING" id="37658.SAMN05661086_02807"/>
<comment type="pathway">
    <text evidence="2 12">Cell wall biogenesis; peptidoglycan biosynthesis.</text>
</comment>
<dbReference type="Pfam" id="PF00275">
    <property type="entry name" value="EPSP_synthase"/>
    <property type="match status" value="1"/>
</dbReference>
<keyword evidence="7 12" id="KW-0573">Peptidoglycan synthesis</keyword>
<organism evidence="14 15">
    <name type="scientific">Anaeromicropila populeti</name>
    <dbReference type="NCBI Taxonomy" id="37658"/>
    <lineage>
        <taxon>Bacteria</taxon>
        <taxon>Bacillati</taxon>
        <taxon>Bacillota</taxon>
        <taxon>Clostridia</taxon>
        <taxon>Lachnospirales</taxon>
        <taxon>Lachnospiraceae</taxon>
        <taxon>Anaeromicropila</taxon>
    </lineage>
</organism>
<sequence length="416" mass="45078">MAVLRVEGGRILSGEVNVQGSKNAVLPILAACILCKDAVCIQQCPKIKDVYAMISLMQGIGCKVKWETDGLVIDAGSLNTEIIPEQEAREMRSSIIVLGAMLGRTGKVEISYPGGCSIGGRPIDIHLKSFEKMNVKMIEMDNKIRCMTEELKGSEIEFYFPSVGATENVVLAAVLAKGITIIRNAAKEPEIVELCSFLRKMGADIEGDGTDILKIKGVQSLHGVKYRVVSDRIVAGTYLAAVAGIGGELYLHANCTRQQKEVVDLLYLMGVEMQETEGGLYVKSSGRLKKIGLIRTRPYPGFPTDMQSQFMAILTKAEGVNIMVENIFEGRYKTAGELTKMGADIVIDGRAAVIRQVKKLKGTDVTAHDLRGGAALVIAAMMAEGVTTIANPHFIQRGYEDIVTSYRSLGAEISLQ</sequence>
<keyword evidence="9 12" id="KW-0961">Cell wall biogenesis/degradation</keyword>
<evidence type="ECO:0000256" key="1">
    <source>
        <dbReference type="ARBA" id="ARBA00004496"/>
    </source>
</evidence>
<name>A0A1I6KWY1_9FIRM</name>
<comment type="caution">
    <text evidence="12">Lacks conserved residue(s) required for the propagation of feature annotation.</text>
</comment>
<dbReference type="CDD" id="cd01555">
    <property type="entry name" value="UdpNAET"/>
    <property type="match status" value="1"/>
</dbReference>
<keyword evidence="6 12" id="KW-0133">Cell shape</keyword>
<dbReference type="GO" id="GO:0005737">
    <property type="term" value="C:cytoplasm"/>
    <property type="evidence" value="ECO:0007669"/>
    <property type="project" value="UniProtKB-SubCell"/>
</dbReference>
<dbReference type="Proteomes" id="UP000199659">
    <property type="component" value="Unassembled WGS sequence"/>
</dbReference>
<dbReference type="GO" id="GO:0008760">
    <property type="term" value="F:UDP-N-acetylglucosamine 1-carboxyvinyltransferase activity"/>
    <property type="evidence" value="ECO:0007669"/>
    <property type="project" value="UniProtKB-UniRule"/>
</dbReference>
<evidence type="ECO:0000256" key="11">
    <source>
        <dbReference type="ARBA" id="ARBA00047527"/>
    </source>
</evidence>
<reference evidence="14 15" key="1">
    <citation type="submission" date="2016-10" db="EMBL/GenBank/DDBJ databases">
        <authorList>
            <person name="de Groot N.N."/>
        </authorList>
    </citation>
    <scope>NUCLEOTIDE SEQUENCE [LARGE SCALE GENOMIC DNA]</scope>
    <source>
        <strain evidence="14 15">743A</strain>
    </source>
</reference>
<dbReference type="InterPro" id="IPR005750">
    <property type="entry name" value="UDP_GlcNAc_COvinyl_MurA"/>
</dbReference>
<evidence type="ECO:0000256" key="6">
    <source>
        <dbReference type="ARBA" id="ARBA00022960"/>
    </source>
</evidence>
<evidence type="ECO:0000256" key="12">
    <source>
        <dbReference type="HAMAP-Rule" id="MF_00111"/>
    </source>
</evidence>
<gene>
    <name evidence="12" type="primary">murA</name>
    <name evidence="14" type="ORF">SAMN05661086_02807</name>
</gene>
<dbReference type="NCBIfam" id="NF006873">
    <property type="entry name" value="PRK09369.1"/>
    <property type="match status" value="1"/>
</dbReference>
<dbReference type="GO" id="GO:0051301">
    <property type="term" value="P:cell division"/>
    <property type="evidence" value="ECO:0007669"/>
    <property type="project" value="UniProtKB-KW"/>
</dbReference>
<evidence type="ECO:0000256" key="5">
    <source>
        <dbReference type="ARBA" id="ARBA00022679"/>
    </source>
</evidence>
<comment type="function">
    <text evidence="12">Cell wall formation. Adds enolpyruvyl to UDP-N-acetylglucosamine.</text>
</comment>
<dbReference type="AlphaFoldDB" id="A0A1I6KWY1"/>
<feature type="binding site" evidence="12">
    <location>
        <position position="92"/>
    </location>
    <ligand>
        <name>UDP-N-acetyl-alpha-D-glucosamine</name>
        <dbReference type="ChEBI" id="CHEBI:57705"/>
    </ligand>
</feature>
<comment type="catalytic activity">
    <reaction evidence="11 12">
        <text>phosphoenolpyruvate + UDP-N-acetyl-alpha-D-glucosamine = UDP-N-acetyl-3-O-(1-carboxyvinyl)-alpha-D-glucosamine + phosphate</text>
        <dbReference type="Rhea" id="RHEA:18681"/>
        <dbReference type="ChEBI" id="CHEBI:43474"/>
        <dbReference type="ChEBI" id="CHEBI:57705"/>
        <dbReference type="ChEBI" id="CHEBI:58702"/>
        <dbReference type="ChEBI" id="CHEBI:68483"/>
        <dbReference type="EC" id="2.5.1.7"/>
    </reaction>
</comment>
<evidence type="ECO:0000256" key="2">
    <source>
        <dbReference type="ARBA" id="ARBA00004752"/>
    </source>
</evidence>
<keyword evidence="12" id="KW-0670">Pyruvate</keyword>
<dbReference type="GO" id="GO:0009252">
    <property type="term" value="P:peptidoglycan biosynthetic process"/>
    <property type="evidence" value="ECO:0007669"/>
    <property type="project" value="UniProtKB-UniRule"/>
</dbReference>
<feature type="active site" description="Proton donor" evidence="12">
    <location>
        <position position="116"/>
    </location>
</feature>
<dbReference type="EMBL" id="FOYZ01000011">
    <property type="protein sequence ID" value="SFR95726.1"/>
    <property type="molecule type" value="Genomic_DNA"/>
</dbReference>
<evidence type="ECO:0000313" key="15">
    <source>
        <dbReference type="Proteomes" id="UP000199659"/>
    </source>
</evidence>
<evidence type="ECO:0000256" key="8">
    <source>
        <dbReference type="ARBA" id="ARBA00023306"/>
    </source>
</evidence>
<dbReference type="RefSeq" id="WP_092561872.1">
    <property type="nucleotide sequence ID" value="NZ_FOYZ01000011.1"/>
</dbReference>
<dbReference type="InterPro" id="IPR001986">
    <property type="entry name" value="Enolpyruvate_Tfrase_dom"/>
</dbReference>
<accession>A0A1I6KWY1</accession>
<feature type="binding site" evidence="12">
    <location>
        <position position="305"/>
    </location>
    <ligand>
        <name>UDP-N-acetyl-alpha-D-glucosamine</name>
        <dbReference type="ChEBI" id="CHEBI:57705"/>
    </ligand>
</feature>
<evidence type="ECO:0000313" key="14">
    <source>
        <dbReference type="EMBL" id="SFR95726.1"/>
    </source>
</evidence>
<dbReference type="InterPro" id="IPR050068">
    <property type="entry name" value="MurA_subfamily"/>
</dbReference>
<evidence type="ECO:0000256" key="9">
    <source>
        <dbReference type="ARBA" id="ARBA00023316"/>
    </source>
</evidence>
<evidence type="ECO:0000256" key="4">
    <source>
        <dbReference type="ARBA" id="ARBA00022618"/>
    </source>
</evidence>
<dbReference type="UniPathway" id="UPA00219"/>
<dbReference type="InterPro" id="IPR036968">
    <property type="entry name" value="Enolpyruvate_Tfrase_sf"/>
</dbReference>
<keyword evidence="15" id="KW-1185">Reference proteome</keyword>
<dbReference type="GO" id="GO:0008360">
    <property type="term" value="P:regulation of cell shape"/>
    <property type="evidence" value="ECO:0007669"/>
    <property type="project" value="UniProtKB-KW"/>
</dbReference>
<feature type="binding site" evidence="12">
    <location>
        <position position="327"/>
    </location>
    <ligand>
        <name>UDP-N-acetyl-alpha-D-glucosamine</name>
        <dbReference type="ChEBI" id="CHEBI:57705"/>
    </ligand>
</feature>
<keyword evidence="8 12" id="KW-0131">Cell cycle</keyword>
<feature type="binding site" evidence="12">
    <location>
        <begin position="22"/>
        <end position="23"/>
    </location>
    <ligand>
        <name>phosphoenolpyruvate</name>
        <dbReference type="ChEBI" id="CHEBI:58702"/>
    </ligand>
</feature>
<keyword evidence="4 12" id="KW-0132">Cell division</keyword>
<dbReference type="Gene3D" id="3.65.10.10">
    <property type="entry name" value="Enolpyruvate transferase domain"/>
    <property type="match status" value="2"/>
</dbReference>
<dbReference type="GO" id="GO:0071555">
    <property type="term" value="P:cell wall organization"/>
    <property type="evidence" value="ECO:0007669"/>
    <property type="project" value="UniProtKB-KW"/>
</dbReference>
<feature type="domain" description="Enolpyruvate transferase" evidence="13">
    <location>
        <begin position="7"/>
        <end position="403"/>
    </location>
</feature>
<evidence type="ECO:0000256" key="7">
    <source>
        <dbReference type="ARBA" id="ARBA00022984"/>
    </source>
</evidence>
<dbReference type="OrthoDB" id="9803760at2"/>
<dbReference type="PANTHER" id="PTHR43783:SF1">
    <property type="entry name" value="UDP-N-ACETYLGLUCOSAMINE 1-CARBOXYVINYLTRANSFERASE"/>
    <property type="match status" value="1"/>
</dbReference>